<dbReference type="InterPro" id="IPR003961">
    <property type="entry name" value="FN3_dom"/>
</dbReference>
<dbReference type="OrthoDB" id="906679at2"/>
<feature type="signal peptide" evidence="2">
    <location>
        <begin position="1"/>
        <end position="18"/>
    </location>
</feature>
<dbReference type="Proteomes" id="UP000270036">
    <property type="component" value="Chromosome"/>
</dbReference>
<protein>
    <submittedName>
        <fullName evidence="6">Por secretion system C-terminal sorting domain</fullName>
    </submittedName>
</protein>
<name>A0A3S4V4J9_9FLAO</name>
<dbReference type="CDD" id="cd00063">
    <property type="entry name" value="FN3"/>
    <property type="match status" value="1"/>
</dbReference>
<feature type="domain" description="GEVED" evidence="4">
    <location>
        <begin position="833"/>
        <end position="925"/>
    </location>
</feature>
<evidence type="ECO:0000313" key="6">
    <source>
        <dbReference type="EMBL" id="VEI01487.1"/>
    </source>
</evidence>
<reference evidence="5 7" key="1">
    <citation type="submission" date="2014-07" db="EMBL/GenBank/DDBJ databases">
        <authorList>
            <person name="Pisani N.G."/>
            <person name="Newman J.D."/>
        </authorList>
    </citation>
    <scope>NUCLEOTIDE SEQUENCE [LARGE SCALE GENOMIC DNA]</scope>
    <source>
        <strain evidence="5 7">LMG 24720</strain>
    </source>
</reference>
<evidence type="ECO:0000259" key="4">
    <source>
        <dbReference type="Pfam" id="PF20009"/>
    </source>
</evidence>
<dbReference type="SMART" id="SM00710">
    <property type="entry name" value="PbH1"/>
    <property type="match status" value="6"/>
</dbReference>
<dbReference type="KEGG" id="cant:NCTC13489_02778"/>
<dbReference type="NCBIfam" id="TIGR04183">
    <property type="entry name" value="Por_Secre_tail"/>
    <property type="match status" value="1"/>
</dbReference>
<dbReference type="EMBL" id="LR134441">
    <property type="protein sequence ID" value="VEI01487.1"/>
    <property type="molecule type" value="Genomic_DNA"/>
</dbReference>
<organism evidence="6 8">
    <name type="scientific">Kaistella antarctica</name>
    <dbReference type="NCBI Taxonomy" id="266748"/>
    <lineage>
        <taxon>Bacteria</taxon>
        <taxon>Pseudomonadati</taxon>
        <taxon>Bacteroidota</taxon>
        <taxon>Flavobacteriia</taxon>
        <taxon>Flavobacteriales</taxon>
        <taxon>Weeksellaceae</taxon>
        <taxon>Chryseobacterium group</taxon>
        <taxon>Kaistella</taxon>
    </lineage>
</organism>
<keyword evidence="1 2" id="KW-0732">Signal</keyword>
<dbReference type="InterPro" id="IPR045474">
    <property type="entry name" value="GEVED"/>
</dbReference>
<proteinExistence type="predicted"/>
<evidence type="ECO:0000259" key="3">
    <source>
        <dbReference type="Pfam" id="PF18962"/>
    </source>
</evidence>
<feature type="chain" id="PRO_5018586175" evidence="2">
    <location>
        <begin position="19"/>
        <end position="1011"/>
    </location>
</feature>
<dbReference type="Gene3D" id="2.60.40.10">
    <property type="entry name" value="Immunoglobulins"/>
    <property type="match status" value="1"/>
</dbReference>
<dbReference type="Pfam" id="PF18962">
    <property type="entry name" value="Por_Secre_tail"/>
    <property type="match status" value="1"/>
</dbReference>
<gene>
    <name evidence="5" type="ORF">HY04_03955</name>
    <name evidence="6" type="ORF">NCTC13489_02778</name>
</gene>
<dbReference type="SUPFAM" id="SSF49265">
    <property type="entry name" value="Fibronectin type III"/>
    <property type="match status" value="1"/>
</dbReference>
<reference evidence="6 8" key="2">
    <citation type="submission" date="2018-12" db="EMBL/GenBank/DDBJ databases">
        <authorList>
            <consortium name="Pathogen Informatics"/>
        </authorList>
    </citation>
    <scope>NUCLEOTIDE SEQUENCE [LARGE SCALE GENOMIC DNA]</scope>
    <source>
        <strain evidence="6 8">NCTC13489</strain>
    </source>
</reference>
<evidence type="ECO:0000313" key="8">
    <source>
        <dbReference type="Proteomes" id="UP000270036"/>
    </source>
</evidence>
<evidence type="ECO:0000313" key="5">
    <source>
        <dbReference type="EMBL" id="KEY20362.1"/>
    </source>
</evidence>
<dbReference type="Pfam" id="PF20009">
    <property type="entry name" value="GEVED"/>
    <property type="match status" value="1"/>
</dbReference>
<dbReference type="RefSeq" id="WP_034717307.1">
    <property type="nucleotide sequence ID" value="NZ_FOIX01000002.1"/>
</dbReference>
<evidence type="ECO:0000256" key="1">
    <source>
        <dbReference type="ARBA" id="ARBA00022729"/>
    </source>
</evidence>
<feature type="domain" description="Secretion system C-terminal sorting" evidence="3">
    <location>
        <begin position="943"/>
        <end position="1004"/>
    </location>
</feature>
<dbReference type="InterPro" id="IPR026444">
    <property type="entry name" value="Secre_tail"/>
</dbReference>
<dbReference type="EMBL" id="JPEP01000001">
    <property type="protein sequence ID" value="KEY20362.1"/>
    <property type="molecule type" value="Genomic_DNA"/>
</dbReference>
<evidence type="ECO:0000313" key="7">
    <source>
        <dbReference type="Proteomes" id="UP000028349"/>
    </source>
</evidence>
<dbReference type="Proteomes" id="UP000028349">
    <property type="component" value="Unassembled WGS sequence"/>
</dbReference>
<keyword evidence="7" id="KW-1185">Reference proteome</keyword>
<accession>A0A3S4V4J9</accession>
<dbReference type="InterPro" id="IPR013783">
    <property type="entry name" value="Ig-like_fold"/>
</dbReference>
<dbReference type="InterPro" id="IPR006626">
    <property type="entry name" value="PbH1"/>
</dbReference>
<dbReference type="InterPro" id="IPR036116">
    <property type="entry name" value="FN3_sf"/>
</dbReference>
<dbReference type="AlphaFoldDB" id="A0A3S4V4J9"/>
<sequence length="1011" mass="104588">MKKVLLSCFLVAGFAASAQVTGSKTIGIEYATLDAAFADLNAQGVGAGGATINVPGGYTENAPAGGYLLGSAALNASLSNANRLVIQKSGGGVNPLFTAQIGTKVVSATNAVGDALFNFSGVDYMTVDGIDLQDNPANFDATTLIERGFVFYNLDATDGANNNTIQNCTITFLKTVNNYATGIYFGHYTYAAPGTPVVPTSIDGTHSNNKIYSNTISKGVLQAIYFGGYGAPAPYTLYDQNNDIGGMSAATGNMITDFGGLVSGSFYITNTAIVAVNQNNANVSYNDITFGAGGLGTIGVQVVGVNSTFTVNSNTINAAGQSYNATPNISTHAGIVNQSAGAILTANSNTINITSVPYNGTNNSVYGILSSSNGSLTAQENTVMNGLSPASFFGIYSGALANVSISKNMVHGLSSASTTSGIYLIGTAPTGNIFENKIYDITSNGATGSAYGIYVGGATSGTTTNVYNNLIGDIKTPSVSSTSTSLAGLYLASSGTLSNLNVYYNTINLNGTSTGANFNSAGIYHSNSATATTNALDLRNNIIANNSTPKGTGNASAFRRSAAGVSNYAATSDHNDFFGTTAVYWNGTSANTLANLQTLGRDANSLDINPSFIATLGSSPDFLKINPADLSTQTLDNKGATIAGYTLDYSGTTRDAATPDMGAYEFMYVAPTTVPDCTVLTLPADFATGVTPNPAVLTWSAAARATSYKLTIGTASGLSDVLNVTGITALNYSATLTANTQYFVKVVATNNIGDAVGCTETTFTTGALVYCGPINYSNVEPLVNVDFAGINNTSAATGGPAHEFFLSTIGTVEQGQPYQIKLNGNTDGNYTSYYVVFVDWNQNGVLDDAGEVYFADGSLFQKNTDGTTSTPVVGNITVPAGAKLGNTRMRIKKEYGASVPTSTGNFANPCVNGGSFGQAEDYTLNVEVFLAAQSSATKSSVSVYPNPFQDVLKISDIKGVKSISVNDMSGRLVKNMKPTSELQLSELKTGLYIVTLNMEDGSVKSFKTIKK</sequence>
<dbReference type="STRING" id="266748.HY04_03955"/>
<evidence type="ECO:0000256" key="2">
    <source>
        <dbReference type="SAM" id="SignalP"/>
    </source>
</evidence>